<dbReference type="Pfam" id="PF14269">
    <property type="entry name" value="Arylsulfotran_2"/>
    <property type="match status" value="1"/>
</dbReference>
<dbReference type="Proteomes" id="UP000044602">
    <property type="component" value="Unassembled WGS sequence"/>
</dbReference>
<feature type="transmembrane region" description="Helical" evidence="1">
    <location>
        <begin position="642"/>
        <end position="664"/>
    </location>
</feature>
<gene>
    <name evidence="2" type="ORF">BN1708_007642</name>
</gene>
<name>A0A0G4MUQ4_VERLO</name>
<evidence type="ECO:0008006" key="4">
    <source>
        <dbReference type="Google" id="ProtNLM"/>
    </source>
</evidence>
<dbReference type="PANTHER" id="PTHR35340">
    <property type="entry name" value="PQQ ENZYME REPEAT PROTEIN-RELATED"/>
    <property type="match status" value="1"/>
</dbReference>
<keyword evidence="1" id="KW-0472">Membrane</keyword>
<organism evidence="2 3">
    <name type="scientific">Verticillium longisporum</name>
    <name type="common">Verticillium dahliae var. longisporum</name>
    <dbReference type="NCBI Taxonomy" id="100787"/>
    <lineage>
        <taxon>Eukaryota</taxon>
        <taxon>Fungi</taxon>
        <taxon>Dikarya</taxon>
        <taxon>Ascomycota</taxon>
        <taxon>Pezizomycotina</taxon>
        <taxon>Sordariomycetes</taxon>
        <taxon>Hypocreomycetidae</taxon>
        <taxon>Glomerellales</taxon>
        <taxon>Plectosphaerellaceae</taxon>
        <taxon>Verticillium</taxon>
    </lineage>
</organism>
<evidence type="ECO:0000313" key="2">
    <source>
        <dbReference type="EMBL" id="CRK38046.1"/>
    </source>
</evidence>
<sequence length="703" mass="77999">MVNRTQLAPCQPCSDASCRRSWLHGMDQCDSHDKANSSNQMMERGNHVDGSLDVAAECGRGCEPTCLGTPEVPTLGMGSPNSMQQANEKVCDVALSRMALRHRSPRKLFATSGSRSQRMPMGAATWASLLLLLQPSTSRAAGAGYAPYADNSLLYDWGVYGAYPQVHYESLGASSPWPNVLRSDPKCDDGLLFMAPRGRSVQTPGPMILDQQGNLVWMNTEWGQAMDVKVQSYQGEDYITFWHGTDNGTFGMGYYLMLDSSYEVFKKIVPVGDFTGDLHEFRITDHGTALMTIYEKRRGDLSAYDIADGWIIDSLFQEVDIATGELLFQWRASDHFAVAASRAPIGKFGRKEPTAFDFFHINSIDQDAMGNYLVSSRYMCAVVCLDARNGQVLWQLGGAANNFTDLSDGAATSFSWQHHASWVDESTISVFDNGAYDRLRTSKHSSGLVIALDIANQTAELKQSYVSPQKFSVGSQGSVQTLRKSGNVLVGWGHTPAFTEFSSTGKALCDVHIGAVHLARLGWCKNYRTFKYPWVGKPKTRPTVVVKPKEGALYVSWNGATQVDQWRLQSSTEPGGKRFADHKVIMKESFETRFEIPKEAAEYVRVAAMDLDGTVFATSMPVSRYFATEIPLMKAPSRGSPISISFVVEFSILALLAIVGTWYFRSVVRQRLTHGVDWVQRHRRAMAYGEETKYEALPSQDQR</sequence>
<keyword evidence="3" id="KW-1185">Reference proteome</keyword>
<accession>A0A0G4MUQ4</accession>
<proteinExistence type="predicted"/>
<evidence type="ECO:0000256" key="1">
    <source>
        <dbReference type="SAM" id="Phobius"/>
    </source>
</evidence>
<dbReference type="SUPFAM" id="SSF50998">
    <property type="entry name" value="Quinoprotein alcohol dehydrogenase-like"/>
    <property type="match status" value="1"/>
</dbReference>
<dbReference type="InterPro" id="IPR053143">
    <property type="entry name" value="Arylsulfate_ST"/>
</dbReference>
<dbReference type="PANTHER" id="PTHR35340:SF5">
    <property type="entry name" value="ASST-DOMAIN-CONTAINING PROTEIN"/>
    <property type="match status" value="1"/>
</dbReference>
<dbReference type="STRING" id="100787.A0A0G4MUQ4"/>
<evidence type="ECO:0000313" key="3">
    <source>
        <dbReference type="Proteomes" id="UP000044602"/>
    </source>
</evidence>
<reference evidence="2 3" key="1">
    <citation type="submission" date="2015-05" db="EMBL/GenBank/DDBJ databases">
        <authorList>
            <person name="Wang D.B."/>
            <person name="Wang M."/>
        </authorList>
    </citation>
    <scope>NUCLEOTIDE SEQUENCE [LARGE SCALE GENOMIC DNA]</scope>
    <source>
        <strain evidence="2">VL1</strain>
    </source>
</reference>
<keyword evidence="1" id="KW-1133">Transmembrane helix</keyword>
<dbReference type="InterPro" id="IPR039535">
    <property type="entry name" value="ASST-like"/>
</dbReference>
<dbReference type="EMBL" id="CVQH01025194">
    <property type="protein sequence ID" value="CRK38046.1"/>
    <property type="molecule type" value="Genomic_DNA"/>
</dbReference>
<dbReference type="AlphaFoldDB" id="A0A0G4MUQ4"/>
<dbReference type="InterPro" id="IPR011047">
    <property type="entry name" value="Quinoprotein_ADH-like_sf"/>
</dbReference>
<keyword evidence="1" id="KW-0812">Transmembrane</keyword>
<protein>
    <recommendedName>
        <fullName evidence="4">Fibronectin type-III domain-containing protein</fullName>
    </recommendedName>
</protein>